<evidence type="ECO:0000256" key="4">
    <source>
        <dbReference type="PROSITE-ProRule" id="PRU00169"/>
    </source>
</evidence>
<evidence type="ECO:0000259" key="8">
    <source>
        <dbReference type="PROSITE" id="PS50110"/>
    </source>
</evidence>
<dbReference type="SUPFAM" id="SSF52172">
    <property type="entry name" value="CheY-like"/>
    <property type="match status" value="1"/>
</dbReference>
<dbReference type="PROSITE" id="PS50109">
    <property type="entry name" value="HIS_KIN"/>
    <property type="match status" value="1"/>
</dbReference>
<dbReference type="SUPFAM" id="SSF47384">
    <property type="entry name" value="Homodimeric domain of signal transducing histidine kinase"/>
    <property type="match status" value="1"/>
</dbReference>
<dbReference type="EC" id="2.7.13.3" evidence="2"/>
<dbReference type="SUPFAM" id="SSF55785">
    <property type="entry name" value="PYP-like sensor domain (PAS domain)"/>
    <property type="match status" value="1"/>
</dbReference>
<dbReference type="PRINTS" id="PR00344">
    <property type="entry name" value="BCTRLSENSOR"/>
</dbReference>
<dbReference type="Gene3D" id="3.30.450.20">
    <property type="entry name" value="PAS domain"/>
    <property type="match status" value="1"/>
</dbReference>
<name>A0A239PKF9_9PROT</name>
<dbReference type="SMART" id="SM00387">
    <property type="entry name" value="HATPase_c"/>
    <property type="match status" value="1"/>
</dbReference>
<keyword evidence="6" id="KW-1133">Transmembrane helix</keyword>
<keyword evidence="3 4" id="KW-0597">Phosphoprotein</keyword>
<accession>A0A239PKF9</accession>
<dbReference type="InterPro" id="IPR001789">
    <property type="entry name" value="Sig_transdc_resp-reg_receiver"/>
</dbReference>
<evidence type="ECO:0000259" key="7">
    <source>
        <dbReference type="PROSITE" id="PS50109"/>
    </source>
</evidence>
<dbReference type="PANTHER" id="PTHR43065:SF42">
    <property type="entry name" value="TWO-COMPONENT SENSOR PPRA"/>
    <property type="match status" value="1"/>
</dbReference>
<reference evidence="9 10" key="1">
    <citation type="submission" date="2017-07" db="EMBL/GenBank/DDBJ databases">
        <authorList>
            <person name="Sun Z.S."/>
            <person name="Albrecht U."/>
            <person name="Echele G."/>
            <person name="Lee C.C."/>
        </authorList>
    </citation>
    <scope>NUCLEOTIDE SEQUENCE [LARGE SCALE GENOMIC DNA]</scope>
    <source>
        <strain evidence="9 10">CGMCC 1.12710</strain>
    </source>
</reference>
<dbReference type="Pfam" id="PF00072">
    <property type="entry name" value="Response_reg"/>
    <property type="match status" value="1"/>
</dbReference>
<comment type="catalytic activity">
    <reaction evidence="1">
        <text>ATP + protein L-histidine = ADP + protein N-phospho-L-histidine.</text>
        <dbReference type="EC" id="2.7.13.3"/>
    </reaction>
</comment>
<dbReference type="Proteomes" id="UP000198346">
    <property type="component" value="Unassembled WGS sequence"/>
</dbReference>
<keyword evidence="6" id="KW-0812">Transmembrane</keyword>
<dbReference type="InterPro" id="IPR011006">
    <property type="entry name" value="CheY-like_superfamily"/>
</dbReference>
<dbReference type="Pfam" id="PF00512">
    <property type="entry name" value="HisKA"/>
    <property type="match status" value="1"/>
</dbReference>
<dbReference type="Gene3D" id="3.40.50.2300">
    <property type="match status" value="1"/>
</dbReference>
<dbReference type="Gene3D" id="3.30.565.10">
    <property type="entry name" value="Histidine kinase-like ATPase, C-terminal domain"/>
    <property type="match status" value="1"/>
</dbReference>
<keyword evidence="9" id="KW-0418">Kinase</keyword>
<dbReference type="AlphaFoldDB" id="A0A239PKF9"/>
<evidence type="ECO:0000256" key="5">
    <source>
        <dbReference type="SAM" id="MobiDB-lite"/>
    </source>
</evidence>
<protein>
    <recommendedName>
        <fullName evidence="2">histidine kinase</fullName>
        <ecNumber evidence="2">2.7.13.3</ecNumber>
    </recommendedName>
</protein>
<keyword evidence="9" id="KW-0808">Transferase</keyword>
<dbReference type="PROSITE" id="PS50110">
    <property type="entry name" value="RESPONSE_REGULATORY"/>
    <property type="match status" value="1"/>
</dbReference>
<organism evidence="9 10">
    <name type="scientific">Amphiplicatus metriothermophilus</name>
    <dbReference type="NCBI Taxonomy" id="1519374"/>
    <lineage>
        <taxon>Bacteria</taxon>
        <taxon>Pseudomonadati</taxon>
        <taxon>Pseudomonadota</taxon>
        <taxon>Alphaproteobacteria</taxon>
        <taxon>Parvularculales</taxon>
        <taxon>Parvularculaceae</taxon>
        <taxon>Amphiplicatus</taxon>
    </lineage>
</organism>
<dbReference type="InterPro" id="IPR003661">
    <property type="entry name" value="HisK_dim/P_dom"/>
</dbReference>
<dbReference type="GO" id="GO:0000155">
    <property type="term" value="F:phosphorelay sensor kinase activity"/>
    <property type="evidence" value="ECO:0007669"/>
    <property type="project" value="InterPro"/>
</dbReference>
<dbReference type="Pfam" id="PF08448">
    <property type="entry name" value="PAS_4"/>
    <property type="match status" value="1"/>
</dbReference>
<dbReference type="InterPro" id="IPR005467">
    <property type="entry name" value="His_kinase_dom"/>
</dbReference>
<dbReference type="Gene3D" id="1.10.287.130">
    <property type="match status" value="1"/>
</dbReference>
<sequence length="926" mass="97729">MAARLKGADCVAESSAALKRKIARVARARANAPAAGPSGDGPSAPAAAPRPASPAEIARLLDEAAAQEDARRRVRPGPAPGAVEAVPVGDARPERWQLVTFALLWTGLAAGFAAGVWLGYVGAGLIGASLAAAFGFALLLAAGAALNQHAPALLAGAMLRRAAGRGGAEAARLAGADMLAALGLAEKTLDADPDARLVTRRDGVVVYANAAYLALAREAGVIGPAGLPPRIDRLFAQQGPEATKLFRLCRAAKSAAAAEEIIHQLIGVKGGGARRRFEVSVRPIPGAEDYVAWRLRELPLEENQHDALAAAYADFPRPVLALERSGQIAWANAALRERLGAGRGASAHIDELVLGETADLVRALWRVDQSPQKARLRGPGGEPADGTFCAFRRGGVGEGFVCVELALEEEKEKEETVSVSGDIAEAPFGVAVVEGEFGRDARIVEANRAFTEVFGGAKKNAPLSRSFPPESLEELAAEIRRRAASGGAPKPVEVTLGAGAAARAFAVYARPVRRRRGGYGARRTMLYSVDVTDRKRMQDEHAQDQKLKAIGRLAGEVAHDFNNLLQVVLGNCERLMLRHPAGDPAYRDLVLIRENAQRAANMTKQLLAFSRKQTLKREVLSITEILRDFARFLDRAIGEKVKLELVNGRGLPLIRVDRNQLETAIMNLAVNARDAMGAAGGVLTIRTRLVPAAEIETLGLAGLAAQDHLLIEVADTGPGVPREIADKIFDPFFTTKEEGKGTGLGLSTVHGIIGQMDGAIVLGENDGPGAVFRIYLPAHQGEPEIEATAAAGHMDLTGAGRVLVVEDEDAVRNFVVAALEDCGYEITAVGDGEEALDVIAEEAGAFDLLITDVMMPAMDGPTLVEHARADLGLKAKVIFMSAYAEAALREQLDAIEEAGYIQKPFTLKGLAAKVKETLAGEAAVEA</sequence>
<feature type="domain" description="Response regulatory" evidence="8">
    <location>
        <begin position="801"/>
        <end position="918"/>
    </location>
</feature>
<evidence type="ECO:0000256" key="6">
    <source>
        <dbReference type="SAM" id="Phobius"/>
    </source>
</evidence>
<evidence type="ECO:0000256" key="3">
    <source>
        <dbReference type="ARBA" id="ARBA00022553"/>
    </source>
</evidence>
<evidence type="ECO:0000313" key="10">
    <source>
        <dbReference type="Proteomes" id="UP000198346"/>
    </source>
</evidence>
<keyword evidence="10" id="KW-1185">Reference proteome</keyword>
<dbReference type="InterPro" id="IPR035965">
    <property type="entry name" value="PAS-like_dom_sf"/>
</dbReference>
<dbReference type="SUPFAM" id="SSF55874">
    <property type="entry name" value="ATPase domain of HSP90 chaperone/DNA topoisomerase II/histidine kinase"/>
    <property type="match status" value="1"/>
</dbReference>
<feature type="modified residue" description="4-aspartylphosphate" evidence="4">
    <location>
        <position position="852"/>
    </location>
</feature>
<keyword evidence="6" id="KW-0472">Membrane</keyword>
<dbReference type="CDD" id="cd00082">
    <property type="entry name" value="HisKA"/>
    <property type="match status" value="1"/>
</dbReference>
<dbReference type="EMBL" id="FZQA01000001">
    <property type="protein sequence ID" value="SNT68065.1"/>
    <property type="molecule type" value="Genomic_DNA"/>
</dbReference>
<evidence type="ECO:0000313" key="9">
    <source>
        <dbReference type="EMBL" id="SNT68065.1"/>
    </source>
</evidence>
<feature type="domain" description="Histidine kinase" evidence="7">
    <location>
        <begin position="556"/>
        <end position="780"/>
    </location>
</feature>
<feature type="transmembrane region" description="Helical" evidence="6">
    <location>
        <begin position="126"/>
        <end position="146"/>
    </location>
</feature>
<dbReference type="InterPro" id="IPR036890">
    <property type="entry name" value="HATPase_C_sf"/>
</dbReference>
<dbReference type="PANTHER" id="PTHR43065">
    <property type="entry name" value="SENSOR HISTIDINE KINASE"/>
    <property type="match status" value="1"/>
</dbReference>
<proteinExistence type="predicted"/>
<dbReference type="SMART" id="SM00448">
    <property type="entry name" value="REC"/>
    <property type="match status" value="1"/>
</dbReference>
<dbReference type="InterPro" id="IPR013656">
    <property type="entry name" value="PAS_4"/>
</dbReference>
<feature type="transmembrane region" description="Helical" evidence="6">
    <location>
        <begin position="98"/>
        <end position="120"/>
    </location>
</feature>
<dbReference type="SMART" id="SM00388">
    <property type="entry name" value="HisKA"/>
    <property type="match status" value="1"/>
</dbReference>
<dbReference type="InterPro" id="IPR003594">
    <property type="entry name" value="HATPase_dom"/>
</dbReference>
<evidence type="ECO:0000256" key="2">
    <source>
        <dbReference type="ARBA" id="ARBA00012438"/>
    </source>
</evidence>
<dbReference type="Pfam" id="PF02518">
    <property type="entry name" value="HATPase_c"/>
    <property type="match status" value="1"/>
</dbReference>
<feature type="region of interest" description="Disordered" evidence="5">
    <location>
        <begin position="29"/>
        <end position="52"/>
    </location>
</feature>
<evidence type="ECO:0000256" key="1">
    <source>
        <dbReference type="ARBA" id="ARBA00000085"/>
    </source>
</evidence>
<gene>
    <name evidence="9" type="ORF">SAMN06297382_0561</name>
</gene>
<dbReference type="InterPro" id="IPR004358">
    <property type="entry name" value="Sig_transdc_His_kin-like_C"/>
</dbReference>
<dbReference type="InterPro" id="IPR036097">
    <property type="entry name" value="HisK_dim/P_sf"/>
</dbReference>